<dbReference type="GO" id="GO:0009279">
    <property type="term" value="C:cell outer membrane"/>
    <property type="evidence" value="ECO:0007669"/>
    <property type="project" value="UniProtKB-SubCell"/>
</dbReference>
<dbReference type="AlphaFoldDB" id="A0A2H3KTE0"/>
<keyword evidence="6 8" id="KW-0472">Membrane</keyword>
<dbReference type="InterPro" id="IPR023996">
    <property type="entry name" value="TonB-dep_OMP_SusC/RagA"/>
</dbReference>
<dbReference type="InterPro" id="IPR037066">
    <property type="entry name" value="Plug_dom_sf"/>
</dbReference>
<dbReference type="NCBIfam" id="TIGR04057">
    <property type="entry name" value="SusC_RagA_signa"/>
    <property type="match status" value="1"/>
</dbReference>
<comment type="similarity">
    <text evidence="8 9">Belongs to the TonB-dependent receptor family.</text>
</comment>
<dbReference type="InterPro" id="IPR036942">
    <property type="entry name" value="Beta-barrel_TonB_sf"/>
</dbReference>
<evidence type="ECO:0000256" key="5">
    <source>
        <dbReference type="ARBA" id="ARBA00023077"/>
    </source>
</evidence>
<keyword evidence="10" id="KW-0732">Signal</keyword>
<dbReference type="OrthoDB" id="9768177at2"/>
<evidence type="ECO:0000256" key="2">
    <source>
        <dbReference type="ARBA" id="ARBA00022448"/>
    </source>
</evidence>
<keyword evidence="7 8" id="KW-0998">Cell outer membrane</keyword>
<evidence type="ECO:0000256" key="8">
    <source>
        <dbReference type="PROSITE-ProRule" id="PRU01360"/>
    </source>
</evidence>
<evidence type="ECO:0000256" key="3">
    <source>
        <dbReference type="ARBA" id="ARBA00022452"/>
    </source>
</evidence>
<dbReference type="SUPFAM" id="SSF56935">
    <property type="entry name" value="Porins"/>
    <property type="match status" value="1"/>
</dbReference>
<organism evidence="13 14">
    <name type="scientific">Flavobacterium branchiophilum</name>
    <dbReference type="NCBI Taxonomy" id="55197"/>
    <lineage>
        <taxon>Bacteria</taxon>
        <taxon>Pseudomonadati</taxon>
        <taxon>Bacteroidota</taxon>
        <taxon>Flavobacteriia</taxon>
        <taxon>Flavobacteriales</taxon>
        <taxon>Flavobacteriaceae</taxon>
        <taxon>Flavobacterium</taxon>
    </lineage>
</organism>
<sequence length="1019" mass="112666">MRTIFRKLLILSLLLPFSVLAQNVLNGTVLDKKSKQPIPGVNVVVQGSSKGVSTDFDGNFKLPNVKKGDKIVFSFIGYKNTIVAYEAQVSLQVMLEEDANELKEVVVQTGYGAVKKKDATGSVTLVTSKDFNKGAIVSVDQLLAGKAAGVRITNSGGAPDADPNIRIRGGASLSAENKPLIIIDGVAISNDNPAGVSNPLSLINPNDIESFSILKDASATAIYGIRASNGVIIITTKKGSSGAAQFNYSSNISVGNVTKKVDVMTGADYARFIGEYFPSRVNSLGIQDPSNPTKRILYDTDWQDQIFRTSISTDHNFSARANLYKKIPFRASIGYNRTEGLIKTSDYQRFNYSIKLTPKLWDDHLKVDINAKGTLTDKNAVDEGGAIAGAINMDPTKPVLDPYSNKFGGYYQNTILNGNYDRLDGSSNPLALLEQRTRPERVIRILANAELEYKMHFLPELRAIVNFGIDASRSKIVEQYTNNAIASYQFNQNNSNHNTNYVFNPGVNYVENQSVTNKSMDSYFAYTKALNGFVTKVDAQAGYAYQDFRIDGTKELYRYNTTTGLRESYVDNVANPTNRYFSPTNLQSFFGRGNIDILNKYLFTATMRADATSYFKKENRWGYFPAVGIAWKVKEESFLKDLSFVQDLKIRLGWGKTGQNSISGIVGYFPSRPLFVVGTSASQYLPGINLYSAKAYNADLTWEKTTTYNAGIDFEFFKKGIVSGSFDIYKRETTDLLSQYTLPPGQGLTDQFIGNVGSTEGKGFELNLNIKLVQQDQLNIGINGNVAYNYTKVTDLNGVSQVNSPNGGIPTGTGAYIAFNAPGQQAHSAWVYQQLYDANGAAIIGAYADLNGDHQIDNNDRYYKAMRPNWTFGFGTSINYKKWDLSANFRGQIGGQTYDTRQITNGFIEHATIGTSQALNNVLNFYNGSANMLLNNLNQNMAYSDYMLQDATFLRCDNIALGYKFAKFIKSSSLRVYGAVNNAFIVTKYKGQDPENFNAIDTNFYPRPRTYTFGLSLDF</sequence>
<keyword evidence="4 8" id="KW-0812">Transmembrane</keyword>
<comment type="caution">
    <text evidence="13">The sequence shown here is derived from an EMBL/GenBank/DDBJ whole genome shotgun (WGS) entry which is preliminary data.</text>
</comment>
<keyword evidence="5 9" id="KW-0798">TonB box</keyword>
<comment type="subcellular location">
    <subcellularLocation>
        <location evidence="1 8">Cell outer membrane</location>
        <topology evidence="1 8">Multi-pass membrane protein</topology>
    </subcellularLocation>
</comment>
<dbReference type="Pfam" id="PF13715">
    <property type="entry name" value="CarbopepD_reg_2"/>
    <property type="match status" value="1"/>
</dbReference>
<keyword evidence="2 8" id="KW-0813">Transport</keyword>
<evidence type="ECO:0000256" key="9">
    <source>
        <dbReference type="RuleBase" id="RU003357"/>
    </source>
</evidence>
<feature type="chain" id="PRO_5013917658" evidence="10">
    <location>
        <begin position="22"/>
        <end position="1019"/>
    </location>
</feature>
<feature type="domain" description="TonB-dependent receptor plug" evidence="12">
    <location>
        <begin position="115"/>
        <end position="231"/>
    </location>
</feature>
<dbReference type="Proteomes" id="UP000220828">
    <property type="component" value="Unassembled WGS sequence"/>
</dbReference>
<evidence type="ECO:0000256" key="10">
    <source>
        <dbReference type="SAM" id="SignalP"/>
    </source>
</evidence>
<proteinExistence type="inferred from homology"/>
<name>A0A2H3KTE0_9FLAO</name>
<dbReference type="EMBL" id="PCMW01000023">
    <property type="protein sequence ID" value="PDS25790.1"/>
    <property type="molecule type" value="Genomic_DNA"/>
</dbReference>
<evidence type="ECO:0000313" key="13">
    <source>
        <dbReference type="EMBL" id="PDS25790.1"/>
    </source>
</evidence>
<dbReference type="Gene3D" id="2.40.170.20">
    <property type="entry name" value="TonB-dependent receptor, beta-barrel domain"/>
    <property type="match status" value="1"/>
</dbReference>
<dbReference type="InterPro" id="IPR023997">
    <property type="entry name" value="TonB-dep_OMP_SusC/RagA_CS"/>
</dbReference>
<accession>A0A2H3KTE0</accession>
<dbReference type="Pfam" id="PF00593">
    <property type="entry name" value="TonB_dep_Rec_b-barrel"/>
    <property type="match status" value="1"/>
</dbReference>
<dbReference type="NCBIfam" id="TIGR04056">
    <property type="entry name" value="OMP_RagA_SusC"/>
    <property type="match status" value="1"/>
</dbReference>
<gene>
    <name evidence="13" type="ORF">B0A77_03915</name>
</gene>
<keyword evidence="3 8" id="KW-1134">Transmembrane beta strand</keyword>
<dbReference type="RefSeq" id="WP_097553603.1">
    <property type="nucleotide sequence ID" value="NZ_PCMW01000023.1"/>
</dbReference>
<evidence type="ECO:0000256" key="4">
    <source>
        <dbReference type="ARBA" id="ARBA00022692"/>
    </source>
</evidence>
<dbReference type="InterPro" id="IPR000531">
    <property type="entry name" value="Beta-barrel_TonB"/>
</dbReference>
<dbReference type="SUPFAM" id="SSF49464">
    <property type="entry name" value="Carboxypeptidase regulatory domain-like"/>
    <property type="match status" value="1"/>
</dbReference>
<dbReference type="InterPro" id="IPR008969">
    <property type="entry name" value="CarboxyPept-like_regulatory"/>
</dbReference>
<reference evidence="13 14" key="1">
    <citation type="submission" date="2017-09" db="EMBL/GenBank/DDBJ databases">
        <title>Whole genomes of Flavobacteriaceae.</title>
        <authorList>
            <person name="Stine C."/>
            <person name="Li C."/>
            <person name="Tadesse D."/>
        </authorList>
    </citation>
    <scope>NUCLEOTIDE SEQUENCE [LARGE SCALE GENOMIC DNA]</scope>
    <source>
        <strain evidence="13 14">ATCC 35036</strain>
    </source>
</reference>
<evidence type="ECO:0000259" key="12">
    <source>
        <dbReference type="Pfam" id="PF07715"/>
    </source>
</evidence>
<evidence type="ECO:0000256" key="7">
    <source>
        <dbReference type="ARBA" id="ARBA00023237"/>
    </source>
</evidence>
<dbReference type="PROSITE" id="PS52016">
    <property type="entry name" value="TONB_DEPENDENT_REC_3"/>
    <property type="match status" value="1"/>
</dbReference>
<evidence type="ECO:0000259" key="11">
    <source>
        <dbReference type="Pfam" id="PF00593"/>
    </source>
</evidence>
<protein>
    <submittedName>
        <fullName evidence="13">SusC/RagA family TonB-linked outer membrane protein</fullName>
    </submittedName>
</protein>
<feature type="signal peptide" evidence="10">
    <location>
        <begin position="1"/>
        <end position="21"/>
    </location>
</feature>
<dbReference type="Gene3D" id="2.170.130.10">
    <property type="entry name" value="TonB-dependent receptor, plug domain"/>
    <property type="match status" value="1"/>
</dbReference>
<dbReference type="InterPro" id="IPR012910">
    <property type="entry name" value="Plug_dom"/>
</dbReference>
<dbReference type="Pfam" id="PF07715">
    <property type="entry name" value="Plug"/>
    <property type="match status" value="1"/>
</dbReference>
<evidence type="ECO:0000256" key="6">
    <source>
        <dbReference type="ARBA" id="ARBA00023136"/>
    </source>
</evidence>
<evidence type="ECO:0000313" key="14">
    <source>
        <dbReference type="Proteomes" id="UP000220828"/>
    </source>
</evidence>
<evidence type="ECO:0000256" key="1">
    <source>
        <dbReference type="ARBA" id="ARBA00004571"/>
    </source>
</evidence>
<dbReference type="Gene3D" id="2.60.40.1120">
    <property type="entry name" value="Carboxypeptidase-like, regulatory domain"/>
    <property type="match status" value="1"/>
</dbReference>
<dbReference type="InterPro" id="IPR039426">
    <property type="entry name" value="TonB-dep_rcpt-like"/>
</dbReference>
<feature type="domain" description="TonB-dependent receptor-like beta-barrel" evidence="11">
    <location>
        <begin position="411"/>
        <end position="982"/>
    </location>
</feature>